<evidence type="ECO:0008006" key="5">
    <source>
        <dbReference type="Google" id="ProtNLM"/>
    </source>
</evidence>
<feature type="region of interest" description="Disordered" evidence="2">
    <location>
        <begin position="511"/>
        <end position="608"/>
    </location>
</feature>
<dbReference type="PANTHER" id="PTHR22909:SF24">
    <property type="entry name" value="GOLGI INTEGRAL MEMBRANE PROTEIN 4-RELATED"/>
    <property type="match status" value="1"/>
</dbReference>
<feature type="compositionally biased region" description="Basic and acidic residues" evidence="2">
    <location>
        <begin position="574"/>
        <end position="589"/>
    </location>
</feature>
<dbReference type="AlphaFoldDB" id="A0A8K0JYL9"/>
<dbReference type="PANTHER" id="PTHR22909">
    <property type="entry name" value="GOLGI INTEGRAL MEMBRANE PROTEIN 4"/>
    <property type="match status" value="1"/>
</dbReference>
<feature type="compositionally biased region" description="Basic and acidic residues" evidence="2">
    <location>
        <begin position="355"/>
        <end position="372"/>
    </location>
</feature>
<reference evidence="3" key="2">
    <citation type="submission" date="2017-10" db="EMBL/GenBank/DDBJ databases">
        <title>Ladona fulva Genome sequencing and assembly.</title>
        <authorList>
            <person name="Murali S."/>
            <person name="Richards S."/>
            <person name="Bandaranaike D."/>
            <person name="Bellair M."/>
            <person name="Blankenburg K."/>
            <person name="Chao H."/>
            <person name="Dinh H."/>
            <person name="Doddapaneni H."/>
            <person name="Dugan-Rocha S."/>
            <person name="Elkadiri S."/>
            <person name="Gnanaolivu R."/>
            <person name="Hernandez B."/>
            <person name="Skinner E."/>
            <person name="Javaid M."/>
            <person name="Lee S."/>
            <person name="Li M."/>
            <person name="Ming W."/>
            <person name="Munidasa M."/>
            <person name="Muniz J."/>
            <person name="Nguyen L."/>
            <person name="Hughes D."/>
            <person name="Osuji N."/>
            <person name="Pu L.-L."/>
            <person name="Puazo M."/>
            <person name="Qu C."/>
            <person name="Quiroz J."/>
            <person name="Raj R."/>
            <person name="Weissenberger G."/>
            <person name="Xin Y."/>
            <person name="Zou X."/>
            <person name="Han Y."/>
            <person name="Worley K."/>
            <person name="Muzny D."/>
            <person name="Gibbs R."/>
        </authorList>
    </citation>
    <scope>NUCLEOTIDE SEQUENCE</scope>
    <source>
        <strain evidence="3">Sampled in the wild</strain>
    </source>
</reference>
<keyword evidence="1" id="KW-0175">Coiled coil</keyword>
<keyword evidence="4" id="KW-1185">Reference proteome</keyword>
<dbReference type="InterPro" id="IPR042336">
    <property type="entry name" value="GOLIM4"/>
</dbReference>
<dbReference type="Proteomes" id="UP000792457">
    <property type="component" value="Unassembled WGS sequence"/>
</dbReference>
<organism evidence="3 4">
    <name type="scientific">Ladona fulva</name>
    <name type="common">Scarce chaser dragonfly</name>
    <name type="synonym">Libellula fulva</name>
    <dbReference type="NCBI Taxonomy" id="123851"/>
    <lineage>
        <taxon>Eukaryota</taxon>
        <taxon>Metazoa</taxon>
        <taxon>Ecdysozoa</taxon>
        <taxon>Arthropoda</taxon>
        <taxon>Hexapoda</taxon>
        <taxon>Insecta</taxon>
        <taxon>Pterygota</taxon>
        <taxon>Palaeoptera</taxon>
        <taxon>Odonata</taxon>
        <taxon>Epiprocta</taxon>
        <taxon>Anisoptera</taxon>
        <taxon>Libelluloidea</taxon>
        <taxon>Libellulidae</taxon>
        <taxon>Ladona</taxon>
    </lineage>
</organism>
<reference evidence="3" key="1">
    <citation type="submission" date="2013-04" db="EMBL/GenBank/DDBJ databases">
        <authorList>
            <person name="Qu J."/>
            <person name="Murali S.C."/>
            <person name="Bandaranaike D."/>
            <person name="Bellair M."/>
            <person name="Blankenburg K."/>
            <person name="Chao H."/>
            <person name="Dinh H."/>
            <person name="Doddapaneni H."/>
            <person name="Downs B."/>
            <person name="Dugan-Rocha S."/>
            <person name="Elkadiri S."/>
            <person name="Gnanaolivu R.D."/>
            <person name="Hernandez B."/>
            <person name="Javaid M."/>
            <person name="Jayaseelan J.C."/>
            <person name="Lee S."/>
            <person name="Li M."/>
            <person name="Ming W."/>
            <person name="Munidasa M."/>
            <person name="Muniz J."/>
            <person name="Nguyen L."/>
            <person name="Ongeri F."/>
            <person name="Osuji N."/>
            <person name="Pu L.-L."/>
            <person name="Puazo M."/>
            <person name="Qu C."/>
            <person name="Quiroz J."/>
            <person name="Raj R."/>
            <person name="Weissenberger G."/>
            <person name="Xin Y."/>
            <person name="Zou X."/>
            <person name="Han Y."/>
            <person name="Richards S."/>
            <person name="Worley K."/>
            <person name="Muzny D."/>
            <person name="Gibbs R."/>
        </authorList>
    </citation>
    <scope>NUCLEOTIDE SEQUENCE</scope>
    <source>
        <strain evidence="3">Sampled in the wild</strain>
    </source>
</reference>
<sequence>MSAPRFARGSKSRIFLYVGTVFLFGVAVCIIHETQVQLNESRKTAEKCQQQQESLSAQLQVIFEYKLRLEKSLQEEKALHRKTRQELESQVDTEKQVREKDRIESVNKFTSLQQQYKILQGQHEDLTEECNKVRQAQVVSAGERSRLETEVAAARQELEQVQAVRDKEIEAMKTQYLEVLTENDRLRKQYNDVEGQAQRSAAELNFLRKQNIQIQKELDDLEKALASCKVKNGEIVSGIINKPSVEISIPKDAASSKKMVSPSPPAPVVKSEDENAKNVLPQPVAMPHQVSSSTIHGGGAHSVTPKGKLAEDKVDTNNVIPVPPPQGEQQGAVENSERGERDQGVQPVDGVGARPDSHIQVEKDSQRDEEKVRDLDHAMEVGAGVGAAPDILKHDDENENKENAYQMHAMQWRHKPQDFEMPQQAVVPIPYAYENQLHQIPQKPYNSEILHNAIINRNPGHSRVFHQDLPRIQPPIPLPRSQHDQNAIPHHPLPLPNRKPIRNYVMKEVGHHNLPDNDEADHGDDEQSRGAAARWHIREQHPVGGPFPYHGIAGDYGRDEGEDGDDGAGGKVRAKVDGRGQWAAERKESGGVNPQEDLQLEEGDEDDEDVDQIDYGANEVAGAHVGDKDAKHHQALNMEDKKHESVMVNPK</sequence>
<accession>A0A8K0JYL9</accession>
<evidence type="ECO:0000256" key="1">
    <source>
        <dbReference type="SAM" id="Coils"/>
    </source>
</evidence>
<gene>
    <name evidence="3" type="ORF">J437_LFUL003212</name>
</gene>
<evidence type="ECO:0000313" key="3">
    <source>
        <dbReference type="EMBL" id="KAG8224489.1"/>
    </source>
</evidence>
<dbReference type="GO" id="GO:0000139">
    <property type="term" value="C:Golgi membrane"/>
    <property type="evidence" value="ECO:0007669"/>
    <property type="project" value="InterPro"/>
</dbReference>
<dbReference type="EMBL" id="KZ308197">
    <property type="protein sequence ID" value="KAG8224489.1"/>
    <property type="molecule type" value="Genomic_DNA"/>
</dbReference>
<feature type="compositionally biased region" description="Acidic residues" evidence="2">
    <location>
        <begin position="598"/>
        <end position="608"/>
    </location>
</feature>
<proteinExistence type="predicted"/>
<protein>
    <recommendedName>
        <fullName evidence="5">Golgi integral membrane protein 4</fullName>
    </recommendedName>
</protein>
<name>A0A8K0JYL9_LADFU</name>
<evidence type="ECO:0000256" key="2">
    <source>
        <dbReference type="SAM" id="MobiDB-lite"/>
    </source>
</evidence>
<comment type="caution">
    <text evidence="3">The sequence shown here is derived from an EMBL/GenBank/DDBJ whole genome shotgun (WGS) entry which is preliminary data.</text>
</comment>
<feature type="coiled-coil region" evidence="1">
    <location>
        <begin position="31"/>
        <end position="231"/>
    </location>
</feature>
<feature type="region of interest" description="Disordered" evidence="2">
    <location>
        <begin position="252"/>
        <end position="372"/>
    </location>
</feature>
<evidence type="ECO:0000313" key="4">
    <source>
        <dbReference type="Proteomes" id="UP000792457"/>
    </source>
</evidence>
<dbReference type="OrthoDB" id="6288648at2759"/>